<name>A0A0G4IH22_PLABS</name>
<feature type="region of interest" description="Disordered" evidence="1">
    <location>
        <begin position="84"/>
        <end position="103"/>
    </location>
</feature>
<reference evidence="2 3" key="1">
    <citation type="submission" date="2015-02" db="EMBL/GenBank/DDBJ databases">
        <authorList>
            <person name="Chooi Y.-H."/>
        </authorList>
    </citation>
    <scope>NUCLEOTIDE SEQUENCE [LARGE SCALE GENOMIC DNA]</scope>
    <source>
        <strain evidence="2">E3</strain>
    </source>
</reference>
<dbReference type="AlphaFoldDB" id="A0A0G4IH22"/>
<keyword evidence="3" id="KW-1185">Reference proteome</keyword>
<proteinExistence type="predicted"/>
<evidence type="ECO:0000313" key="2">
    <source>
        <dbReference type="EMBL" id="CEO94503.1"/>
    </source>
</evidence>
<gene>
    <name evidence="2" type="ORF">PBRA_000288</name>
</gene>
<sequence length="151" mass="17011">MQSPASSPPERVSTTPFTDRACSLTFSPGAIGVQERRRPGQALHRVLREELLADEVPDGDRAQRRMSLDFFQEIDLADHDDSLVTSSPEMELGRSVPRISPVDRHEKRMRQLIERGRLLMSLSNVEMTTSAVEKQQVQFEFNMSPAARSSS</sequence>
<evidence type="ECO:0000256" key="1">
    <source>
        <dbReference type="SAM" id="MobiDB-lite"/>
    </source>
</evidence>
<evidence type="ECO:0000313" key="3">
    <source>
        <dbReference type="Proteomes" id="UP000039324"/>
    </source>
</evidence>
<dbReference type="EMBL" id="CDSF01000001">
    <property type="protein sequence ID" value="CEO94503.1"/>
    <property type="molecule type" value="Genomic_DNA"/>
</dbReference>
<protein>
    <submittedName>
        <fullName evidence="2">Uncharacterized protein</fullName>
    </submittedName>
</protein>
<dbReference type="Proteomes" id="UP000039324">
    <property type="component" value="Unassembled WGS sequence"/>
</dbReference>
<organism evidence="2 3">
    <name type="scientific">Plasmodiophora brassicae</name>
    <name type="common">Clubroot disease agent</name>
    <dbReference type="NCBI Taxonomy" id="37360"/>
    <lineage>
        <taxon>Eukaryota</taxon>
        <taxon>Sar</taxon>
        <taxon>Rhizaria</taxon>
        <taxon>Endomyxa</taxon>
        <taxon>Phytomyxea</taxon>
        <taxon>Plasmodiophorida</taxon>
        <taxon>Plasmodiophoridae</taxon>
        <taxon>Plasmodiophora</taxon>
    </lineage>
</organism>
<accession>A0A0G4IH22</accession>
<feature type="region of interest" description="Disordered" evidence="1">
    <location>
        <begin position="1"/>
        <end position="23"/>
    </location>
</feature>